<name>A0AA97FAH8_9SPHN</name>
<dbReference type="KEGG" id="acoa:RB602_07675"/>
<evidence type="ECO:0000313" key="1">
    <source>
        <dbReference type="EMBL" id="WOE76581.1"/>
    </source>
</evidence>
<dbReference type="Proteomes" id="UP001302429">
    <property type="component" value="Chromosome"/>
</dbReference>
<dbReference type="EMBL" id="CP136594">
    <property type="protein sequence ID" value="WOE76581.1"/>
    <property type="molecule type" value="Genomic_DNA"/>
</dbReference>
<proteinExistence type="predicted"/>
<accession>A0AA97FAH8</accession>
<reference evidence="1 2" key="1">
    <citation type="submission" date="2023-10" db="EMBL/GenBank/DDBJ databases">
        <title>Complete genome sequence of a Sphingomonadaceae bacterium.</title>
        <authorList>
            <person name="Yan C."/>
        </authorList>
    </citation>
    <scope>NUCLEOTIDE SEQUENCE [LARGE SCALE GENOMIC DNA]</scope>
    <source>
        <strain evidence="1 2">SCSIO 66989</strain>
    </source>
</reference>
<organism evidence="1 2">
    <name type="scientific">Alterisphingorhabdus coralli</name>
    <dbReference type="NCBI Taxonomy" id="3071408"/>
    <lineage>
        <taxon>Bacteria</taxon>
        <taxon>Pseudomonadati</taxon>
        <taxon>Pseudomonadota</taxon>
        <taxon>Alphaproteobacteria</taxon>
        <taxon>Sphingomonadales</taxon>
        <taxon>Sphingomonadaceae</taxon>
        <taxon>Alterisphingorhabdus (ex Yan et al. 2024)</taxon>
    </lineage>
</organism>
<protein>
    <submittedName>
        <fullName evidence="1">Uncharacterized protein</fullName>
    </submittedName>
</protein>
<sequence length="114" mass="13195">MGFEYRIESDYPDKAWIGLAHYLMPASNIGDSSEGPIYITHDDDMASNQVDIQIDKTAKGIWITFISTREKSRNLLSEALTHCYSQNLVHRIVDDDDADRTHDFVRFIDKDREQ</sequence>
<dbReference type="RefSeq" id="WP_317084397.1">
    <property type="nucleotide sequence ID" value="NZ_CP136594.1"/>
</dbReference>
<dbReference type="AlphaFoldDB" id="A0AA97FAH8"/>
<gene>
    <name evidence="1" type="ORF">RB602_07675</name>
</gene>
<evidence type="ECO:0000313" key="2">
    <source>
        <dbReference type="Proteomes" id="UP001302429"/>
    </source>
</evidence>
<keyword evidence="2" id="KW-1185">Reference proteome</keyword>